<dbReference type="PANTHER" id="PTHR30483">
    <property type="entry name" value="LEUCINE-SPECIFIC-BINDING PROTEIN"/>
    <property type="match status" value="1"/>
</dbReference>
<evidence type="ECO:0000313" key="7">
    <source>
        <dbReference type="EMBL" id="ADW16271.1"/>
    </source>
</evidence>
<evidence type="ECO:0000313" key="8">
    <source>
        <dbReference type="Proteomes" id="UP000006365"/>
    </source>
</evidence>
<dbReference type="RefSeq" id="WP_015722819.1">
    <property type="nucleotide sequence ID" value="NC_014972.1"/>
</dbReference>
<dbReference type="Gene3D" id="3.40.50.2300">
    <property type="match status" value="2"/>
</dbReference>
<dbReference type="SUPFAM" id="SSF53822">
    <property type="entry name" value="Periplasmic binding protein-like I"/>
    <property type="match status" value="1"/>
</dbReference>
<feature type="signal peptide" evidence="5">
    <location>
        <begin position="1"/>
        <end position="28"/>
    </location>
</feature>
<keyword evidence="3 5" id="KW-0732">Signal</keyword>
<organism evidence="7 8">
    <name type="scientific">Desulfobulbus propionicus (strain ATCC 33891 / DSM 2032 / VKM B-1956 / 1pr3)</name>
    <dbReference type="NCBI Taxonomy" id="577650"/>
    <lineage>
        <taxon>Bacteria</taxon>
        <taxon>Pseudomonadati</taxon>
        <taxon>Thermodesulfobacteriota</taxon>
        <taxon>Desulfobulbia</taxon>
        <taxon>Desulfobulbales</taxon>
        <taxon>Desulfobulbaceae</taxon>
        <taxon>Desulfobulbus</taxon>
    </lineage>
</organism>
<dbReference type="Pfam" id="PF13458">
    <property type="entry name" value="Peripla_BP_6"/>
    <property type="match status" value="1"/>
</dbReference>
<dbReference type="InterPro" id="IPR000709">
    <property type="entry name" value="Leu_Ile_Val-bd"/>
</dbReference>
<dbReference type="PANTHER" id="PTHR30483:SF38">
    <property type="entry name" value="BLR7848 PROTEIN"/>
    <property type="match status" value="1"/>
</dbReference>
<dbReference type="InterPro" id="IPR051010">
    <property type="entry name" value="BCAA_transport"/>
</dbReference>
<evidence type="ECO:0000256" key="5">
    <source>
        <dbReference type="SAM" id="SignalP"/>
    </source>
</evidence>
<name>A0A7U4DMS7_DESPD</name>
<gene>
    <name evidence="7" type="ordered locus">Despr_0077</name>
</gene>
<dbReference type="InterPro" id="IPR028082">
    <property type="entry name" value="Peripla_BP_I"/>
</dbReference>
<dbReference type="KEGG" id="dpr:Despr_0077"/>
<dbReference type="EMBL" id="CP002364">
    <property type="protein sequence ID" value="ADW16271.1"/>
    <property type="molecule type" value="Genomic_DNA"/>
</dbReference>
<accession>A0A7U4DMS7</accession>
<keyword evidence="2" id="KW-0813">Transport</keyword>
<dbReference type="PRINTS" id="PR00337">
    <property type="entry name" value="LEUILEVALBP"/>
</dbReference>
<evidence type="ECO:0000256" key="2">
    <source>
        <dbReference type="ARBA" id="ARBA00022448"/>
    </source>
</evidence>
<evidence type="ECO:0000256" key="3">
    <source>
        <dbReference type="ARBA" id="ARBA00022729"/>
    </source>
</evidence>
<evidence type="ECO:0000259" key="6">
    <source>
        <dbReference type="Pfam" id="PF13458"/>
    </source>
</evidence>
<keyword evidence="4" id="KW-0029">Amino-acid transport</keyword>
<protein>
    <submittedName>
        <fullName evidence="7">Amino acid/amide ABC transporter substrate-binding protein, HAAT family</fullName>
    </submittedName>
</protein>
<keyword evidence="8" id="KW-1185">Reference proteome</keyword>
<dbReference type="Proteomes" id="UP000006365">
    <property type="component" value="Chromosome"/>
</dbReference>
<feature type="domain" description="Leucine-binding protein" evidence="6">
    <location>
        <begin position="30"/>
        <end position="378"/>
    </location>
</feature>
<dbReference type="InterPro" id="IPR028081">
    <property type="entry name" value="Leu-bd"/>
</dbReference>
<reference evidence="7 8" key="1">
    <citation type="journal article" date="2011" name="Stand. Genomic Sci.">
        <title>Complete genome sequence of Desulfobulbus propionicus type strain (1pr3).</title>
        <authorList>
            <person name="Pagani I."/>
            <person name="Lapidus A."/>
            <person name="Nolan M."/>
            <person name="Lucas S."/>
            <person name="Hammon N."/>
            <person name="Deshpande S."/>
            <person name="Cheng J.F."/>
            <person name="Chertkov O."/>
            <person name="Davenport K."/>
            <person name="Tapia R."/>
            <person name="Han C."/>
            <person name="Goodwin L."/>
            <person name="Pitluck S."/>
            <person name="Liolios K."/>
            <person name="Mavromatis K."/>
            <person name="Ivanova N."/>
            <person name="Mikhailova N."/>
            <person name="Pati A."/>
            <person name="Chen A."/>
            <person name="Palaniappan K."/>
            <person name="Land M."/>
            <person name="Hauser L."/>
            <person name="Chang Y.J."/>
            <person name="Jeffries C.D."/>
            <person name="Detter J.C."/>
            <person name="Brambilla E."/>
            <person name="Kannan K.P."/>
            <person name="Djao O.D."/>
            <person name="Rohde M."/>
            <person name="Pukall R."/>
            <person name="Spring S."/>
            <person name="Goker M."/>
            <person name="Sikorski J."/>
            <person name="Woyke T."/>
            <person name="Bristow J."/>
            <person name="Eisen J.A."/>
            <person name="Markowitz V."/>
            <person name="Hugenholtz P."/>
            <person name="Kyrpides N.C."/>
            <person name="Klenk H.P."/>
        </authorList>
    </citation>
    <scope>NUCLEOTIDE SEQUENCE [LARGE SCALE GENOMIC DNA]</scope>
    <source>
        <strain evidence="8">ATCC 33891 / DSM 2032 / 1pr3</strain>
    </source>
</reference>
<feature type="chain" id="PRO_5030863096" evidence="5">
    <location>
        <begin position="29"/>
        <end position="386"/>
    </location>
</feature>
<dbReference type="GO" id="GO:0006865">
    <property type="term" value="P:amino acid transport"/>
    <property type="evidence" value="ECO:0007669"/>
    <property type="project" value="UniProtKB-KW"/>
</dbReference>
<dbReference type="CDD" id="cd06333">
    <property type="entry name" value="PBP1_ABC_RPA1789-like"/>
    <property type="match status" value="1"/>
</dbReference>
<comment type="similarity">
    <text evidence="1">Belongs to the leucine-binding protein family.</text>
</comment>
<evidence type="ECO:0000256" key="4">
    <source>
        <dbReference type="ARBA" id="ARBA00022970"/>
    </source>
</evidence>
<dbReference type="AlphaFoldDB" id="A0A7U4DMS7"/>
<sequence>MNSSMKRLALGCVVCGCMVAATLSGASAGTIKVGAIFAVSGPASFLGGPEARSAQMVVEKINQGGGINGDTIELIVKDSAGSSEKAVSFAKQLIEEEKVVAIIGPSTSGESMAVKKVAEDGQTTLISCAAAEVIVDPVARYVFKTPQKDSFAAQMIFEEMRRQKISTIAIAAGNDGFGKAGKEQLEKMAPRFDIKVAASETYDSKATNLGALVAKLKADTSIQAVVNWSVVPAQAIIATNMRQAKWTVPLFQSHGFGNIKYAEAAGPAAEGIIFPCGRLLVVDALADDHPQKALLSEYKRDYEAKYKEDASAFGGYAFDAMNMVAAAVRQAGNDRAKVRDAVEGLKNFAGVGGMFSFTPQDHNGLTIDSFALLTVKDGKFILYQGQ</sequence>
<evidence type="ECO:0000256" key="1">
    <source>
        <dbReference type="ARBA" id="ARBA00010062"/>
    </source>
</evidence>
<proteinExistence type="inferred from homology"/>